<protein>
    <submittedName>
        <fullName evidence="3">Phenylacetic acid degradation protein</fullName>
    </submittedName>
</protein>
<dbReference type="AlphaFoldDB" id="A0A291GIP1"/>
<dbReference type="CDD" id="cd03443">
    <property type="entry name" value="PaaI_thioesterase"/>
    <property type="match status" value="1"/>
</dbReference>
<proteinExistence type="predicted"/>
<name>A0A291GIP1_9RHOB</name>
<dbReference type="STRING" id="1758178.GCA_001550095_02427"/>
<reference evidence="3 4" key="1">
    <citation type="submission" date="2017-06" db="EMBL/GenBank/DDBJ databases">
        <title>Celeribacter sp. TSPH2 complete genome sequence.</title>
        <authorList>
            <person name="Woo J.-H."/>
            <person name="Kim H.-S."/>
        </authorList>
    </citation>
    <scope>NUCLEOTIDE SEQUENCE [LARGE SCALE GENOMIC DNA]</scope>
    <source>
        <strain evidence="3 4">TSPH2</strain>
    </source>
</reference>
<gene>
    <name evidence="3" type="ORF">CEW89_18575</name>
</gene>
<dbReference type="GO" id="GO:0016289">
    <property type="term" value="F:acyl-CoA hydrolase activity"/>
    <property type="evidence" value="ECO:0007669"/>
    <property type="project" value="UniProtKB-ARBA"/>
</dbReference>
<sequence length="134" mass="14575">MDNPASWEALSLAAQHIGMEMTHWGPDVARMEIELQDIHKNRHGIPHGGYYAMMLDTAMGYAGAFTGDPEVKKMTMTLNMSINYLSRPKGTRLIASGKRIGGGAKTFFTEGIIVDETGEVIATGQGTFRVRSGV</sequence>
<dbReference type="InterPro" id="IPR006683">
    <property type="entry name" value="Thioestr_dom"/>
</dbReference>
<evidence type="ECO:0000313" key="4">
    <source>
        <dbReference type="Proteomes" id="UP000217935"/>
    </source>
</evidence>
<dbReference type="SUPFAM" id="SSF54637">
    <property type="entry name" value="Thioesterase/thiol ester dehydrase-isomerase"/>
    <property type="match status" value="1"/>
</dbReference>
<dbReference type="InterPro" id="IPR029069">
    <property type="entry name" value="HotDog_dom_sf"/>
</dbReference>
<evidence type="ECO:0000256" key="1">
    <source>
        <dbReference type="ARBA" id="ARBA00022801"/>
    </source>
</evidence>
<dbReference type="EMBL" id="CP022196">
    <property type="protein sequence ID" value="ATG49916.1"/>
    <property type="molecule type" value="Genomic_DNA"/>
</dbReference>
<dbReference type="InterPro" id="IPR003736">
    <property type="entry name" value="PAAI_dom"/>
</dbReference>
<keyword evidence="4" id="KW-1185">Reference proteome</keyword>
<dbReference type="NCBIfam" id="TIGR00369">
    <property type="entry name" value="unchar_dom_1"/>
    <property type="match status" value="1"/>
</dbReference>
<dbReference type="Pfam" id="PF03061">
    <property type="entry name" value="4HBT"/>
    <property type="match status" value="1"/>
</dbReference>
<accession>A0A291GIP1</accession>
<dbReference type="KEGG" id="ceh:CEW89_18575"/>
<keyword evidence="1" id="KW-0378">Hydrolase</keyword>
<evidence type="ECO:0000313" key="3">
    <source>
        <dbReference type="EMBL" id="ATG49916.1"/>
    </source>
</evidence>
<organism evidence="3 4">
    <name type="scientific">Celeribacter ethanolicus</name>
    <dbReference type="NCBI Taxonomy" id="1758178"/>
    <lineage>
        <taxon>Bacteria</taxon>
        <taxon>Pseudomonadati</taxon>
        <taxon>Pseudomonadota</taxon>
        <taxon>Alphaproteobacteria</taxon>
        <taxon>Rhodobacterales</taxon>
        <taxon>Roseobacteraceae</taxon>
        <taxon>Celeribacter</taxon>
    </lineage>
</organism>
<dbReference type="OrthoDB" id="3477511at2"/>
<dbReference type="Gene3D" id="3.10.129.10">
    <property type="entry name" value="Hotdog Thioesterase"/>
    <property type="match status" value="1"/>
</dbReference>
<evidence type="ECO:0000259" key="2">
    <source>
        <dbReference type="Pfam" id="PF03061"/>
    </source>
</evidence>
<dbReference type="Proteomes" id="UP000217935">
    <property type="component" value="Chromosome"/>
</dbReference>
<feature type="domain" description="Thioesterase" evidence="2">
    <location>
        <begin position="43"/>
        <end position="121"/>
    </location>
</feature>